<reference evidence="2" key="1">
    <citation type="submission" date="2023-10" db="EMBL/GenBank/DDBJ databases">
        <authorList>
            <person name="Domelevo Entfellner J.-B."/>
        </authorList>
    </citation>
    <scope>NUCLEOTIDE SEQUENCE</scope>
</reference>
<dbReference type="EMBL" id="OY731400">
    <property type="protein sequence ID" value="CAJ1944732.1"/>
    <property type="molecule type" value="Genomic_DNA"/>
</dbReference>
<gene>
    <name evidence="2" type="ORF">AYBTSS11_LOCUS12068</name>
</gene>
<protein>
    <submittedName>
        <fullName evidence="2">Uncharacterized protein</fullName>
    </submittedName>
</protein>
<evidence type="ECO:0000313" key="3">
    <source>
        <dbReference type="Proteomes" id="UP001189624"/>
    </source>
</evidence>
<dbReference type="Gramene" id="rna-AYBTSS11_LOCUS12068">
    <property type="protein sequence ID" value="CAJ1944732.1"/>
    <property type="gene ID" value="gene-AYBTSS11_LOCUS12068"/>
</dbReference>
<name>A0AA86VXY6_9FABA</name>
<evidence type="ECO:0000256" key="1">
    <source>
        <dbReference type="SAM" id="MobiDB-lite"/>
    </source>
</evidence>
<accession>A0AA86VXY6</accession>
<feature type="region of interest" description="Disordered" evidence="1">
    <location>
        <begin position="43"/>
        <end position="65"/>
    </location>
</feature>
<sequence>MSGMLPGVECARRRRLHNKASSRDSTNRSSLCLYSTRKLQSPLLERNMVNQTDSDENLGGAAREAKRRLDEKLAGLVKPENTPQNKGFFSMFCRSNSESRDLGKI</sequence>
<organism evidence="2 3">
    <name type="scientific">Sphenostylis stenocarpa</name>
    <dbReference type="NCBI Taxonomy" id="92480"/>
    <lineage>
        <taxon>Eukaryota</taxon>
        <taxon>Viridiplantae</taxon>
        <taxon>Streptophyta</taxon>
        <taxon>Embryophyta</taxon>
        <taxon>Tracheophyta</taxon>
        <taxon>Spermatophyta</taxon>
        <taxon>Magnoliopsida</taxon>
        <taxon>eudicotyledons</taxon>
        <taxon>Gunneridae</taxon>
        <taxon>Pentapetalae</taxon>
        <taxon>rosids</taxon>
        <taxon>fabids</taxon>
        <taxon>Fabales</taxon>
        <taxon>Fabaceae</taxon>
        <taxon>Papilionoideae</taxon>
        <taxon>50 kb inversion clade</taxon>
        <taxon>NPAAA clade</taxon>
        <taxon>indigoferoid/millettioid clade</taxon>
        <taxon>Phaseoleae</taxon>
        <taxon>Sphenostylis</taxon>
    </lineage>
</organism>
<proteinExistence type="predicted"/>
<dbReference type="Proteomes" id="UP001189624">
    <property type="component" value="Chromosome 3"/>
</dbReference>
<evidence type="ECO:0000313" key="2">
    <source>
        <dbReference type="EMBL" id="CAJ1944732.1"/>
    </source>
</evidence>
<keyword evidence="3" id="KW-1185">Reference proteome</keyword>
<feature type="region of interest" description="Disordered" evidence="1">
    <location>
        <begin position="1"/>
        <end position="30"/>
    </location>
</feature>
<dbReference type="AlphaFoldDB" id="A0AA86VXY6"/>